<dbReference type="KEGG" id="pnd:Pla175_03180"/>
<accession>A0A518D667</accession>
<reference evidence="2 3" key="1">
    <citation type="submission" date="2019-02" db="EMBL/GenBank/DDBJ databases">
        <title>Deep-cultivation of Planctomycetes and their phenomic and genomic characterization uncovers novel biology.</title>
        <authorList>
            <person name="Wiegand S."/>
            <person name="Jogler M."/>
            <person name="Boedeker C."/>
            <person name="Pinto D."/>
            <person name="Vollmers J."/>
            <person name="Rivas-Marin E."/>
            <person name="Kohn T."/>
            <person name="Peeters S.H."/>
            <person name="Heuer A."/>
            <person name="Rast P."/>
            <person name="Oberbeckmann S."/>
            <person name="Bunk B."/>
            <person name="Jeske O."/>
            <person name="Meyerdierks A."/>
            <person name="Storesund J.E."/>
            <person name="Kallscheuer N."/>
            <person name="Luecker S."/>
            <person name="Lage O.M."/>
            <person name="Pohl T."/>
            <person name="Merkel B.J."/>
            <person name="Hornburger P."/>
            <person name="Mueller R.-W."/>
            <person name="Bruemmer F."/>
            <person name="Labrenz M."/>
            <person name="Spormann A.M."/>
            <person name="Op den Camp H."/>
            <person name="Overmann J."/>
            <person name="Amann R."/>
            <person name="Jetten M.S.M."/>
            <person name="Mascher T."/>
            <person name="Medema M.H."/>
            <person name="Devos D.P."/>
            <person name="Kaster A.-K."/>
            <person name="Ovreas L."/>
            <person name="Rohde M."/>
            <person name="Galperin M.Y."/>
            <person name="Jogler C."/>
        </authorList>
    </citation>
    <scope>NUCLEOTIDE SEQUENCE [LARGE SCALE GENOMIC DNA]</scope>
    <source>
        <strain evidence="2 3">Pla175</strain>
    </source>
</reference>
<organism evidence="2 3">
    <name type="scientific">Pirellulimonas nuda</name>
    <dbReference type="NCBI Taxonomy" id="2528009"/>
    <lineage>
        <taxon>Bacteria</taxon>
        <taxon>Pseudomonadati</taxon>
        <taxon>Planctomycetota</taxon>
        <taxon>Planctomycetia</taxon>
        <taxon>Pirellulales</taxon>
        <taxon>Lacipirellulaceae</taxon>
        <taxon>Pirellulimonas</taxon>
    </lineage>
</organism>
<dbReference type="AlphaFoldDB" id="A0A518D667"/>
<dbReference type="SUPFAM" id="SSF69304">
    <property type="entry name" value="Tricorn protease N-terminal domain"/>
    <property type="match status" value="1"/>
</dbReference>
<evidence type="ECO:0000313" key="3">
    <source>
        <dbReference type="Proteomes" id="UP000317429"/>
    </source>
</evidence>
<name>A0A518D667_9BACT</name>
<feature type="region of interest" description="Disordered" evidence="1">
    <location>
        <begin position="842"/>
        <end position="868"/>
    </location>
</feature>
<gene>
    <name evidence="2" type="ORF">Pla175_03180</name>
</gene>
<dbReference type="Proteomes" id="UP000317429">
    <property type="component" value="Chromosome"/>
</dbReference>
<evidence type="ECO:0000256" key="1">
    <source>
        <dbReference type="SAM" id="MobiDB-lite"/>
    </source>
</evidence>
<sequence length="953" mass="101078">MLSADLRLLADVETRTQSSNPVGYWELGDQAVFFADDGGGYDLYVSDGTDAGTQAIKQLDASILITVSGVTAGDLLYLSFAAQLWRTDGTAAGTFSLTAGMPDPTLRPQNLTAVGSRLFFTANEDDLEDSGRHGEELWVSDGTVAGTALVKDITPGVYSSQLEDFVVAGEQLVFTNDKDQVWISDGTEAGTVLVRDFDPAAHPDLQPAAVRDGYGYVAFGSELWKFSLESGSAELAIDLASQGGGPVDGLTAASGSLWFFAASQFWTWDGESASAESLTGIGFGSLKDPRILAAPYGVFVTATVNGASTAWVSDGAAAGTQQLYSNVGGTPPDAVTLGDFTYYARTGVWRTSGPLGVTELIAPTTSYADGSLAVVGDRLFYVDAYKLYSTDGSPTGTHAVPGGEKTELWFNVIGDQVFFSARSPTYDREPWRADASGASLIRDIRTQTFGSSPRRLTPAGKGIAFAAQSTRIYLSDGESVASVAPLRVDIKSVRPIVQHNGALYVSGGVPTSSFLTELYRIDAEGPVQITALVPGGSVSPPDWLTSTDDGLYFSARGLAEDGQYVHGVWRTDGVSGSTQLVWSGGYAPRSLPSNLVVNGDSLYFFSSNGLYRTYLASKVTELVKQFDRSDSNELALSNGTLFLFGSAGPYVRELWSSDGTAAGTTRLIQLQTSSPYSAAERPVVSGGQLIFANVPPTGPSQLVRYVGPGLPLETLVTLPNQIFIFADVGGVLYFHFSDPEHGRELWKLDPTTGQPVIVADINPGPASSNPRDITVVDGRLYVVATTPEYGEEVWVADIAPPGDFNRDLVVDAADYTVWRDRQGSAEDYQLWRDNFGRVGGLDALPTPPEPEPALAGGKEEGGTAEGDSGAAYFRSPAQTRVAVRPAFRPPVASAAEQDLALLELLEAATLPAGRPAGRPEWQIGGEDAPQTDDLDAAWIEWPGTDLASGRQIA</sequence>
<dbReference type="EMBL" id="CP036291">
    <property type="protein sequence ID" value="QDU86964.1"/>
    <property type="molecule type" value="Genomic_DNA"/>
</dbReference>
<proteinExistence type="predicted"/>
<dbReference type="SUPFAM" id="SSF63825">
    <property type="entry name" value="YWTD domain"/>
    <property type="match status" value="1"/>
</dbReference>
<evidence type="ECO:0000313" key="2">
    <source>
        <dbReference type="EMBL" id="QDU86964.1"/>
    </source>
</evidence>
<keyword evidence="3" id="KW-1185">Reference proteome</keyword>
<protein>
    <submittedName>
        <fullName evidence="2">Uncharacterized protein</fullName>
    </submittedName>
</protein>